<evidence type="ECO:0000313" key="2">
    <source>
        <dbReference type="EMBL" id="GAP92447.2"/>
    </source>
</evidence>
<reference evidence="2" key="1">
    <citation type="submission" date="2016-03" db="EMBL/GenBank/DDBJ databases">
        <title>Draft genome sequence of Rosellinia necatrix.</title>
        <authorList>
            <person name="Kanematsu S."/>
        </authorList>
    </citation>
    <scope>NUCLEOTIDE SEQUENCE [LARGE SCALE GENOMIC DNA]</scope>
    <source>
        <strain evidence="2">W97</strain>
    </source>
</reference>
<dbReference type="Proteomes" id="UP000054516">
    <property type="component" value="Unassembled WGS sequence"/>
</dbReference>
<proteinExistence type="predicted"/>
<evidence type="ECO:0000313" key="3">
    <source>
        <dbReference type="Proteomes" id="UP000054516"/>
    </source>
</evidence>
<gene>
    <name evidence="2" type="ORF">SAMD00023353_7900100</name>
</gene>
<organism evidence="2">
    <name type="scientific">Rosellinia necatrix</name>
    <name type="common">White root-rot fungus</name>
    <dbReference type="NCBI Taxonomy" id="77044"/>
    <lineage>
        <taxon>Eukaryota</taxon>
        <taxon>Fungi</taxon>
        <taxon>Dikarya</taxon>
        <taxon>Ascomycota</taxon>
        <taxon>Pezizomycotina</taxon>
        <taxon>Sordariomycetes</taxon>
        <taxon>Xylariomycetidae</taxon>
        <taxon>Xylariales</taxon>
        <taxon>Xylariaceae</taxon>
        <taxon>Rosellinia</taxon>
    </lineage>
</organism>
<name>A0A1W2TUY8_ROSNE</name>
<feature type="region of interest" description="Disordered" evidence="1">
    <location>
        <begin position="72"/>
        <end position="128"/>
    </location>
</feature>
<dbReference type="AlphaFoldDB" id="A0A1W2TUY8"/>
<feature type="compositionally biased region" description="Low complexity" evidence="1">
    <location>
        <begin position="105"/>
        <end position="115"/>
    </location>
</feature>
<feature type="compositionally biased region" description="Acidic residues" evidence="1">
    <location>
        <begin position="116"/>
        <end position="128"/>
    </location>
</feature>
<keyword evidence="3" id="KW-1185">Reference proteome</keyword>
<accession>A0A1W2TUY8</accession>
<dbReference type="EMBL" id="DF977524">
    <property type="protein sequence ID" value="GAP92447.2"/>
    <property type="molecule type" value="Genomic_DNA"/>
</dbReference>
<sequence length="245" mass="25868">MRWLEEVHTKTLTFRHVQSDNNNIPVRNHRAHREPPVAAVRPGRDAPVLVRARDGLGKTNVVVNSYGKGSQWRARARPRGRADAVPGAVQGRSRRSGFNALTPPDDAAAAGFSDGASDDDDVEPLPEEDGGQAAQAFFALDPSRTLARALASSSATCRASAAARSRTRVVAHARGGWDRFPLSNDNFGVPTASKLFFSSPTTSCNAVCGAALRPSRATGSCSRPGLVALLGYHSLMDSKGVGKGG</sequence>
<protein>
    <submittedName>
        <fullName evidence="2">Uncharacterized protein</fullName>
    </submittedName>
</protein>
<evidence type="ECO:0000256" key="1">
    <source>
        <dbReference type="SAM" id="MobiDB-lite"/>
    </source>
</evidence>